<proteinExistence type="predicted"/>
<keyword evidence="2" id="KW-1185">Reference proteome</keyword>
<dbReference type="Proteomes" id="UP000263595">
    <property type="component" value="Unassembled WGS sequence"/>
</dbReference>
<gene>
    <name evidence="1" type="ORF">CCOS865_01803</name>
</gene>
<dbReference type="AlphaFoldDB" id="A0A383RR64"/>
<sequence>MTIDLSKVKGLAAAAVANQYDAVALNEYGAAVPPATVLGLIAEIERHRLMNAEGCKPDSNIQLSGLPCAGAACCRSLEKVEGCKPDLITRYHLRYVAERSEKDVLLEEVLDAVASIGMHDLVDRINDALAVDADRMPLSPAVTDVLTERCRQRYVEGHSTERDDHYVNGELATAAAAYAFWALLSDLHPSMGKLDPPCTWPWEPEHWKPSGHRNMLVKAGALIMAEIERLDRQRASEVRHD</sequence>
<dbReference type="OrthoDB" id="983041at2"/>
<evidence type="ECO:0000313" key="1">
    <source>
        <dbReference type="EMBL" id="SYX89549.1"/>
    </source>
</evidence>
<reference evidence="2" key="1">
    <citation type="submission" date="2018-08" db="EMBL/GenBank/DDBJ databases">
        <authorList>
            <person name="Blom J."/>
        </authorList>
    </citation>
    <scope>NUCLEOTIDE SEQUENCE [LARGE SCALE GENOMIC DNA]</scope>
    <source>
        <strain evidence="2">CCOS 865</strain>
    </source>
</reference>
<name>A0A383RR64_9PSED</name>
<organism evidence="1 2">
    <name type="scientific">Pseudomonas reidholzensis</name>
    <dbReference type="NCBI Taxonomy" id="1785162"/>
    <lineage>
        <taxon>Bacteria</taxon>
        <taxon>Pseudomonadati</taxon>
        <taxon>Pseudomonadota</taxon>
        <taxon>Gammaproteobacteria</taxon>
        <taxon>Pseudomonadales</taxon>
        <taxon>Pseudomonadaceae</taxon>
        <taxon>Pseudomonas</taxon>
    </lineage>
</organism>
<evidence type="ECO:0000313" key="2">
    <source>
        <dbReference type="Proteomes" id="UP000263595"/>
    </source>
</evidence>
<dbReference type="EMBL" id="UNOZ01000013">
    <property type="protein sequence ID" value="SYX89549.1"/>
    <property type="molecule type" value="Genomic_DNA"/>
</dbReference>
<accession>A0A383RR64</accession>
<protein>
    <submittedName>
        <fullName evidence="1">Uncharacterized protein</fullName>
    </submittedName>
</protein>
<dbReference type="RefSeq" id="WP_119139998.1">
    <property type="nucleotide sequence ID" value="NZ_CBCSFL010000014.1"/>
</dbReference>